<dbReference type="PANTHER" id="PTHR35910">
    <property type="entry name" value="2EXR DOMAIN-CONTAINING PROTEIN"/>
    <property type="match status" value="1"/>
</dbReference>
<dbReference type="EMBL" id="CP009808">
    <property type="protein sequence ID" value="ATZ48775.1"/>
    <property type="molecule type" value="Genomic_DNA"/>
</dbReference>
<dbReference type="GeneID" id="5428640"/>
<evidence type="ECO:0000313" key="2">
    <source>
        <dbReference type="EMBL" id="ATZ48775.1"/>
    </source>
</evidence>
<keyword evidence="3" id="KW-1185">Reference proteome</keyword>
<dbReference type="Pfam" id="PF20150">
    <property type="entry name" value="2EXR"/>
    <property type="match status" value="1"/>
</dbReference>
<evidence type="ECO:0000259" key="1">
    <source>
        <dbReference type="Pfam" id="PF20150"/>
    </source>
</evidence>
<accession>A0A384JDS8</accession>
<dbReference type="AlphaFoldDB" id="A0A384JDS8"/>
<reference evidence="2 3" key="3">
    <citation type="journal article" date="2017" name="Mol. Plant Pathol.">
        <title>A gapless genome sequence of the fungus Botrytis cinerea.</title>
        <authorList>
            <person name="Van Kan J.A."/>
            <person name="Stassen J.H."/>
            <person name="Mosbach A."/>
            <person name="Van Der Lee T.A."/>
            <person name="Faino L."/>
            <person name="Farmer A.D."/>
            <person name="Papasotiriou D.G."/>
            <person name="Zhou S."/>
            <person name="Seidl M.F."/>
            <person name="Cottam E."/>
            <person name="Edel D."/>
            <person name="Hahn M."/>
            <person name="Schwartz D.C."/>
            <person name="Dietrich R.A."/>
            <person name="Widdison S."/>
            <person name="Scalliet G."/>
        </authorList>
    </citation>
    <scope>NUCLEOTIDE SEQUENCE [LARGE SCALE GENOMIC DNA]</scope>
    <source>
        <strain evidence="2 3">B05.10</strain>
    </source>
</reference>
<reference evidence="2 3" key="2">
    <citation type="journal article" date="2012" name="Eukaryot. Cell">
        <title>Genome update of Botrytis cinerea strains B05.10 and T4.</title>
        <authorList>
            <person name="Staats M."/>
            <person name="van Kan J.A."/>
        </authorList>
    </citation>
    <scope>NUCLEOTIDE SEQUENCE [LARGE SCALE GENOMIC DNA]</scope>
    <source>
        <strain evidence="2 3">B05.10</strain>
    </source>
</reference>
<dbReference type="RefSeq" id="XP_001548162.1">
    <property type="nucleotide sequence ID" value="XM_001548112.2"/>
</dbReference>
<dbReference type="VEuPathDB" id="FungiDB:Bcin04g00090"/>
<dbReference type="OrthoDB" id="3504576at2759"/>
<gene>
    <name evidence="2" type="ORF">BCIN_04g00090</name>
</gene>
<proteinExistence type="predicted"/>
<dbReference type="PANTHER" id="PTHR35910:SF1">
    <property type="entry name" value="2EXR DOMAIN-CONTAINING PROTEIN"/>
    <property type="match status" value="1"/>
</dbReference>
<feature type="domain" description="2EXR" evidence="1">
    <location>
        <begin position="2"/>
        <end position="87"/>
    </location>
</feature>
<name>A0A384JDS8_BOTFB</name>
<reference evidence="2 3" key="1">
    <citation type="journal article" date="2011" name="PLoS Genet.">
        <title>Genomic analysis of the necrotrophic fungal pathogens Sclerotinia sclerotiorum and Botrytis cinerea.</title>
        <authorList>
            <person name="Amselem J."/>
            <person name="Cuomo C.A."/>
            <person name="van Kan J.A."/>
            <person name="Viaud M."/>
            <person name="Benito E.P."/>
            <person name="Couloux A."/>
            <person name="Coutinho P.M."/>
            <person name="de Vries R.P."/>
            <person name="Dyer P.S."/>
            <person name="Fillinger S."/>
            <person name="Fournier E."/>
            <person name="Gout L."/>
            <person name="Hahn M."/>
            <person name="Kohn L."/>
            <person name="Lapalu N."/>
            <person name="Plummer K.M."/>
            <person name="Pradier J.M."/>
            <person name="Quevillon E."/>
            <person name="Sharon A."/>
            <person name="Simon A."/>
            <person name="ten Have A."/>
            <person name="Tudzynski B."/>
            <person name="Tudzynski P."/>
            <person name="Wincker P."/>
            <person name="Andrew M."/>
            <person name="Anthouard V."/>
            <person name="Beever R.E."/>
            <person name="Beffa R."/>
            <person name="Benoit I."/>
            <person name="Bouzid O."/>
            <person name="Brault B."/>
            <person name="Chen Z."/>
            <person name="Choquer M."/>
            <person name="Collemare J."/>
            <person name="Cotton P."/>
            <person name="Danchin E.G."/>
            <person name="Da Silva C."/>
            <person name="Gautier A."/>
            <person name="Giraud C."/>
            <person name="Giraud T."/>
            <person name="Gonzalez C."/>
            <person name="Grossetete S."/>
            <person name="Guldener U."/>
            <person name="Henrissat B."/>
            <person name="Howlett B.J."/>
            <person name="Kodira C."/>
            <person name="Kretschmer M."/>
            <person name="Lappartient A."/>
            <person name="Leroch M."/>
            <person name="Levis C."/>
            <person name="Mauceli E."/>
            <person name="Neuveglise C."/>
            <person name="Oeser B."/>
            <person name="Pearson M."/>
            <person name="Poulain J."/>
            <person name="Poussereau N."/>
            <person name="Quesneville H."/>
            <person name="Rascle C."/>
            <person name="Schumacher J."/>
            <person name="Segurens B."/>
            <person name="Sexton A."/>
            <person name="Silva E."/>
            <person name="Sirven C."/>
            <person name="Soanes D.M."/>
            <person name="Talbot N.J."/>
            <person name="Templeton M."/>
            <person name="Yandava C."/>
            <person name="Yarden O."/>
            <person name="Zeng Q."/>
            <person name="Rollins J.A."/>
            <person name="Lebrun M.H."/>
            <person name="Dickman M."/>
        </authorList>
    </citation>
    <scope>NUCLEOTIDE SEQUENCE [LARGE SCALE GENOMIC DNA]</scope>
    <source>
        <strain evidence="2 3">B05.10</strain>
    </source>
</reference>
<protein>
    <recommendedName>
        <fullName evidence="1">2EXR domain-containing protein</fullName>
    </recommendedName>
</protein>
<dbReference type="InterPro" id="IPR045518">
    <property type="entry name" value="2EXR"/>
</dbReference>
<dbReference type="KEGG" id="bfu:BCIN_04g00090"/>
<evidence type="ECO:0000313" key="3">
    <source>
        <dbReference type="Proteomes" id="UP000001798"/>
    </source>
</evidence>
<sequence length="244" mass="28087">MQLFLNLPSELRIQIWEYALPGGRNIEIYPAFVRRKEIGWIAVHCKCSARCHRLPSIAHVNSEARAVFFHHFTTCFNTYVQWKNDTILIQSTSVIKRNLPLDAGSKEIQALDRIVSESPRSSELSSFAVTANRSWARNGLPHFLKALKVSEPQRSLNFATPFPELLLVVGSQLRYKGRRTSLDGLRLDSFDDDPMDNNQQLERLITENTMRSWRDIWEKEGKGTPPPFRMVTFRKGAPNCFKNP</sequence>
<dbReference type="Proteomes" id="UP000001798">
    <property type="component" value="Chromosome 4"/>
</dbReference>
<organism evidence="2 3">
    <name type="scientific">Botryotinia fuckeliana (strain B05.10)</name>
    <name type="common">Noble rot fungus</name>
    <name type="synonym">Botrytis cinerea</name>
    <dbReference type="NCBI Taxonomy" id="332648"/>
    <lineage>
        <taxon>Eukaryota</taxon>
        <taxon>Fungi</taxon>
        <taxon>Dikarya</taxon>
        <taxon>Ascomycota</taxon>
        <taxon>Pezizomycotina</taxon>
        <taxon>Leotiomycetes</taxon>
        <taxon>Helotiales</taxon>
        <taxon>Sclerotiniaceae</taxon>
        <taxon>Botrytis</taxon>
    </lineage>
</organism>